<dbReference type="Proteomes" id="UP000030341">
    <property type="component" value="Chromosome 1"/>
</dbReference>
<sequence>MKVFAHRGASGLYPENTYAAITAALELGVDGIEIDIQSTLDGFAVIHDTWLDRTTNGQGKVNKLTLAEVQQYDAGDGQFVPSLEQVFQWVNDRVLLNLELKHTFALDKLVKLIEHNVYSGQLSRENLLISSFDHHQLKWLKQHLPWVKIGALTSSIPLSYCEFAERLNAYSVHVDKNFINDEYVADAKARNLKVFAYTVDKQEDIEDMIAFGVDGIFTNYPSKAQTLLLQKST</sequence>
<gene>
    <name evidence="2" type="ORF">OM33_01105</name>
</gene>
<dbReference type="PROSITE" id="PS51704">
    <property type="entry name" value="GP_PDE"/>
    <property type="match status" value="1"/>
</dbReference>
<dbReference type="InterPro" id="IPR030395">
    <property type="entry name" value="GP_PDE_dom"/>
</dbReference>
<evidence type="ECO:0000259" key="1">
    <source>
        <dbReference type="PROSITE" id="PS51704"/>
    </source>
</evidence>
<dbReference type="KEGG" id="pseo:OM33_01105"/>
<dbReference type="InterPro" id="IPR017946">
    <property type="entry name" value="PLC-like_Pdiesterase_TIM-brl"/>
</dbReference>
<dbReference type="PANTHER" id="PTHR46211:SF1">
    <property type="entry name" value="GLYCEROPHOSPHODIESTER PHOSPHODIESTERASE, CYTOPLASMIC"/>
    <property type="match status" value="1"/>
</dbReference>
<dbReference type="eggNOG" id="COG0584">
    <property type="taxonomic scope" value="Bacteria"/>
</dbReference>
<dbReference type="GO" id="GO:0006629">
    <property type="term" value="P:lipid metabolic process"/>
    <property type="evidence" value="ECO:0007669"/>
    <property type="project" value="InterPro"/>
</dbReference>
<dbReference type="RefSeq" id="WP_038637625.1">
    <property type="nucleotide sequence ID" value="NZ_CP009888.1"/>
</dbReference>
<evidence type="ECO:0000313" key="2">
    <source>
        <dbReference type="EMBL" id="AIY63910.1"/>
    </source>
</evidence>
<reference evidence="2 3" key="1">
    <citation type="submission" date="2014-11" db="EMBL/GenBank/DDBJ databases">
        <title>Complete Genome Sequence of Pseudoalteromonas sp. Strain OCN003 Isolated from Kaneohe Bay, Oahu, Hawaii.</title>
        <authorList>
            <person name="Beurmann S."/>
            <person name="Videau P."/>
            <person name="Ushijima B."/>
            <person name="Smith A.M."/>
            <person name="Aeby G.S."/>
            <person name="Callahan S.M."/>
            <person name="Belcaid M."/>
        </authorList>
    </citation>
    <scope>NUCLEOTIDE SEQUENCE [LARGE SCALE GENOMIC DNA]</scope>
    <source>
        <strain evidence="2 3">OCN003</strain>
    </source>
</reference>
<dbReference type="STRING" id="1348114.OM33_01105"/>
<keyword evidence="3" id="KW-1185">Reference proteome</keyword>
<dbReference type="Pfam" id="PF03009">
    <property type="entry name" value="GDPD"/>
    <property type="match status" value="1"/>
</dbReference>
<dbReference type="HOGENOM" id="CLU_030006_3_2_6"/>
<dbReference type="GO" id="GO:0008081">
    <property type="term" value="F:phosphoric diester hydrolase activity"/>
    <property type="evidence" value="ECO:0007669"/>
    <property type="project" value="InterPro"/>
</dbReference>
<dbReference type="EMBL" id="CP009888">
    <property type="protein sequence ID" value="AIY63910.1"/>
    <property type="molecule type" value="Genomic_DNA"/>
</dbReference>
<dbReference type="OrthoDB" id="9795622at2"/>
<dbReference type="AlphaFoldDB" id="A0A0A7EBB2"/>
<proteinExistence type="predicted"/>
<name>A0A0A7EBB2_9GAMM</name>
<evidence type="ECO:0000313" key="3">
    <source>
        <dbReference type="Proteomes" id="UP000030341"/>
    </source>
</evidence>
<dbReference type="Gene3D" id="3.20.20.190">
    <property type="entry name" value="Phosphatidylinositol (PI) phosphodiesterase"/>
    <property type="match status" value="1"/>
</dbReference>
<organism evidence="2 3">
    <name type="scientific">Pseudoalteromonas piratica</name>
    <dbReference type="NCBI Taxonomy" id="1348114"/>
    <lineage>
        <taxon>Bacteria</taxon>
        <taxon>Pseudomonadati</taxon>
        <taxon>Pseudomonadota</taxon>
        <taxon>Gammaproteobacteria</taxon>
        <taxon>Alteromonadales</taxon>
        <taxon>Pseudoalteromonadaceae</taxon>
        <taxon>Pseudoalteromonas</taxon>
    </lineage>
</organism>
<feature type="domain" description="GP-PDE" evidence="1">
    <location>
        <begin position="1"/>
        <end position="228"/>
    </location>
</feature>
<protein>
    <submittedName>
        <fullName evidence="2">Glycerophosphodiester phosphodiesterase</fullName>
    </submittedName>
</protein>
<dbReference type="SUPFAM" id="SSF51695">
    <property type="entry name" value="PLC-like phosphodiesterases"/>
    <property type="match status" value="1"/>
</dbReference>
<accession>A0A0A7EBB2</accession>
<dbReference type="PANTHER" id="PTHR46211">
    <property type="entry name" value="GLYCEROPHOSPHORYL DIESTER PHOSPHODIESTERASE"/>
    <property type="match status" value="1"/>
</dbReference>